<accession>W6S0C4</accession>
<dbReference type="RefSeq" id="WP_044036256.1">
    <property type="nucleotide sequence ID" value="NZ_HG917868.1"/>
</dbReference>
<keyword evidence="2" id="KW-1185">Reference proteome</keyword>
<proteinExistence type="predicted"/>
<sequence length="231" mass="27093">MKTYLELCENLCDYLYLDDNKAFKYVDKRKLNLAVASINGDKIFSISEKRQFIKMCSMEIIKLLLLPKLKGYRLYLLANINVYDVNSKISDYKKVWKIVQNHIDISNFVLGSEIKFTLETGVNWFSIAEVNLYQIDQVLNLVSDDAKNFMLIASKNENMLTCDSIKEIFYYSFVEYNKKNMSIDYFNLSTKLCKKGDVIFRWGSDSESVELDLIFDNNHLRCKELGEYLEI</sequence>
<gene>
    <name evidence="1" type="ORF">CM240_0567</name>
</gene>
<dbReference type="KEGG" id="clt:CM240_0567"/>
<evidence type="ECO:0000313" key="1">
    <source>
        <dbReference type="EMBL" id="CDM67732.1"/>
    </source>
</evidence>
<dbReference type="EMBL" id="HG917868">
    <property type="protein sequence ID" value="CDM67732.1"/>
    <property type="molecule type" value="Genomic_DNA"/>
</dbReference>
<name>W6S0C4_9CLOT</name>
<dbReference type="Proteomes" id="UP000019426">
    <property type="component" value="Chromosome M2/40_rep1"/>
</dbReference>
<dbReference type="OrthoDB" id="2972468at2"/>
<organism evidence="1 2">
    <name type="scientific">Clostridium bornimense</name>
    <dbReference type="NCBI Taxonomy" id="1216932"/>
    <lineage>
        <taxon>Bacteria</taxon>
        <taxon>Bacillati</taxon>
        <taxon>Bacillota</taxon>
        <taxon>Clostridia</taxon>
        <taxon>Eubacteriales</taxon>
        <taxon>Clostridiaceae</taxon>
        <taxon>Clostridium</taxon>
    </lineage>
</organism>
<reference evidence="1 2" key="1">
    <citation type="submission" date="2013-11" db="EMBL/GenBank/DDBJ databases">
        <title>Complete genome sequence of Clostridum sp. M2/40.</title>
        <authorList>
            <person name="Wibberg D."/>
            <person name="Puehler A."/>
            <person name="Schlueter A."/>
        </authorList>
    </citation>
    <scope>NUCLEOTIDE SEQUENCE [LARGE SCALE GENOMIC DNA]</scope>
    <source>
        <strain evidence="2">M2/40</strain>
    </source>
</reference>
<dbReference type="PATRIC" id="fig|1216932.3.peg.553"/>
<dbReference type="AlphaFoldDB" id="W6S0C4"/>
<protein>
    <submittedName>
        <fullName evidence="1">Uncharacterized protein</fullName>
    </submittedName>
</protein>
<dbReference type="HOGENOM" id="CLU_1198077_0_0_9"/>
<dbReference type="eggNOG" id="ENOG502ZK2F">
    <property type="taxonomic scope" value="Bacteria"/>
</dbReference>
<evidence type="ECO:0000313" key="2">
    <source>
        <dbReference type="Proteomes" id="UP000019426"/>
    </source>
</evidence>